<evidence type="ECO:0000256" key="5">
    <source>
        <dbReference type="ARBA" id="ARBA00023316"/>
    </source>
</evidence>
<evidence type="ECO:0000259" key="7">
    <source>
        <dbReference type="PROSITE" id="PS52029"/>
    </source>
</evidence>
<dbReference type="CDD" id="cd16913">
    <property type="entry name" value="YkuD_like"/>
    <property type="match status" value="1"/>
</dbReference>
<dbReference type="GO" id="GO:0018104">
    <property type="term" value="P:peptidoglycan-protein cross-linking"/>
    <property type="evidence" value="ECO:0007669"/>
    <property type="project" value="TreeGrafter"/>
</dbReference>
<dbReference type="PANTHER" id="PTHR30582">
    <property type="entry name" value="L,D-TRANSPEPTIDASE"/>
    <property type="match status" value="1"/>
</dbReference>
<dbReference type="InterPro" id="IPR005490">
    <property type="entry name" value="LD_TPept_cat_dom"/>
</dbReference>
<accession>A0A1F8C2E3</accession>
<dbReference type="GO" id="GO:0016740">
    <property type="term" value="F:transferase activity"/>
    <property type="evidence" value="ECO:0007669"/>
    <property type="project" value="UniProtKB-KW"/>
</dbReference>
<evidence type="ECO:0000256" key="1">
    <source>
        <dbReference type="ARBA" id="ARBA00004752"/>
    </source>
</evidence>
<gene>
    <name evidence="8" type="ORF">A2975_04550</name>
</gene>
<dbReference type="GO" id="GO:0071555">
    <property type="term" value="P:cell wall organization"/>
    <property type="evidence" value="ECO:0007669"/>
    <property type="project" value="UniProtKB-UniRule"/>
</dbReference>
<feature type="active site" description="Proton donor/acceptor" evidence="6">
    <location>
        <position position="163"/>
    </location>
</feature>
<keyword evidence="2" id="KW-0808">Transferase</keyword>
<dbReference type="InterPro" id="IPR038063">
    <property type="entry name" value="Transpep_catalytic_dom"/>
</dbReference>
<evidence type="ECO:0000256" key="2">
    <source>
        <dbReference type="ARBA" id="ARBA00022679"/>
    </source>
</evidence>
<evidence type="ECO:0000313" key="9">
    <source>
        <dbReference type="Proteomes" id="UP000178429"/>
    </source>
</evidence>
<keyword evidence="3 6" id="KW-0133">Cell shape</keyword>
<dbReference type="Gene3D" id="2.40.440.10">
    <property type="entry name" value="L,D-transpeptidase catalytic domain-like"/>
    <property type="match status" value="1"/>
</dbReference>
<dbReference type="PROSITE" id="PS52029">
    <property type="entry name" value="LD_TPASE"/>
    <property type="match status" value="1"/>
</dbReference>
<protein>
    <recommendedName>
        <fullName evidence="7">L,D-TPase catalytic domain-containing protein</fullName>
    </recommendedName>
</protein>
<name>A0A1F8C2E3_9BACT</name>
<evidence type="ECO:0000256" key="6">
    <source>
        <dbReference type="PROSITE-ProRule" id="PRU01373"/>
    </source>
</evidence>
<dbReference type="EMBL" id="MGHL01000006">
    <property type="protein sequence ID" value="OGM70310.1"/>
    <property type="molecule type" value="Genomic_DNA"/>
</dbReference>
<dbReference type="GO" id="GO:0071972">
    <property type="term" value="F:peptidoglycan L,D-transpeptidase activity"/>
    <property type="evidence" value="ECO:0007669"/>
    <property type="project" value="TreeGrafter"/>
</dbReference>
<evidence type="ECO:0000256" key="3">
    <source>
        <dbReference type="ARBA" id="ARBA00022960"/>
    </source>
</evidence>
<dbReference type="PANTHER" id="PTHR30582:SF2">
    <property type="entry name" value="L,D-TRANSPEPTIDASE YCIB-RELATED"/>
    <property type="match status" value="1"/>
</dbReference>
<dbReference type="STRING" id="1802525.A2975_04550"/>
<organism evidence="8 9">
    <name type="scientific">Candidatus Woesebacteria bacterium RIFCSPLOWO2_01_FULL_44_14</name>
    <dbReference type="NCBI Taxonomy" id="1802525"/>
    <lineage>
        <taxon>Bacteria</taxon>
        <taxon>Candidatus Woeseibacteriota</taxon>
    </lineage>
</organism>
<dbReference type="UniPathway" id="UPA00219"/>
<keyword evidence="4 6" id="KW-0573">Peptidoglycan synthesis</keyword>
<keyword evidence="5 6" id="KW-0961">Cell wall biogenesis/degradation</keyword>
<dbReference type="Pfam" id="PF03734">
    <property type="entry name" value="YkuD"/>
    <property type="match status" value="1"/>
</dbReference>
<dbReference type="InterPro" id="IPR050979">
    <property type="entry name" value="LD-transpeptidase"/>
</dbReference>
<sequence>MRQKFWAIIPLALIIALLVLAKTKEKVSSVAAACTPMNYTGSVESENIGTFFGQKVAVPTLAEAEYNSAVLGVADSERRWVEVDLSEQRLRAWDGNELFLETAISTGLPWWPTPTGEFRIWVKLRSTKMEGGEGKYYYNLPNVPYVMYFEGSGIPRYRGYGLHGTYWHNSFGTPRSHGCVNLPTPVAQRLYSWTTPVIPDGKGVVFADENNKGTRIVIHD</sequence>
<dbReference type="Proteomes" id="UP000178429">
    <property type="component" value="Unassembled WGS sequence"/>
</dbReference>
<comment type="caution">
    <text evidence="8">The sequence shown here is derived from an EMBL/GenBank/DDBJ whole genome shotgun (WGS) entry which is preliminary data.</text>
</comment>
<dbReference type="AlphaFoldDB" id="A0A1F8C2E3"/>
<feature type="domain" description="L,D-TPase catalytic" evidence="7">
    <location>
        <begin position="79"/>
        <end position="219"/>
    </location>
</feature>
<dbReference type="SUPFAM" id="SSF141523">
    <property type="entry name" value="L,D-transpeptidase catalytic domain-like"/>
    <property type="match status" value="1"/>
</dbReference>
<proteinExistence type="predicted"/>
<reference evidence="8 9" key="1">
    <citation type="journal article" date="2016" name="Nat. Commun.">
        <title>Thousands of microbial genomes shed light on interconnected biogeochemical processes in an aquifer system.</title>
        <authorList>
            <person name="Anantharaman K."/>
            <person name="Brown C.T."/>
            <person name="Hug L.A."/>
            <person name="Sharon I."/>
            <person name="Castelle C.J."/>
            <person name="Probst A.J."/>
            <person name="Thomas B.C."/>
            <person name="Singh A."/>
            <person name="Wilkins M.J."/>
            <person name="Karaoz U."/>
            <person name="Brodie E.L."/>
            <person name="Williams K.H."/>
            <person name="Hubbard S.S."/>
            <person name="Banfield J.F."/>
        </authorList>
    </citation>
    <scope>NUCLEOTIDE SEQUENCE [LARGE SCALE GENOMIC DNA]</scope>
</reference>
<dbReference type="GO" id="GO:0005576">
    <property type="term" value="C:extracellular region"/>
    <property type="evidence" value="ECO:0007669"/>
    <property type="project" value="TreeGrafter"/>
</dbReference>
<feature type="active site" description="Nucleophile" evidence="6">
    <location>
        <position position="179"/>
    </location>
</feature>
<dbReference type="GO" id="GO:0008360">
    <property type="term" value="P:regulation of cell shape"/>
    <property type="evidence" value="ECO:0007669"/>
    <property type="project" value="UniProtKB-UniRule"/>
</dbReference>
<evidence type="ECO:0000313" key="8">
    <source>
        <dbReference type="EMBL" id="OGM70310.1"/>
    </source>
</evidence>
<comment type="pathway">
    <text evidence="1 6">Cell wall biogenesis; peptidoglycan biosynthesis.</text>
</comment>
<evidence type="ECO:0000256" key="4">
    <source>
        <dbReference type="ARBA" id="ARBA00022984"/>
    </source>
</evidence>